<dbReference type="OrthoDB" id="8713538at2"/>
<keyword evidence="8" id="KW-1185">Reference proteome</keyword>
<dbReference type="InterPro" id="IPR046348">
    <property type="entry name" value="SIS_dom_sf"/>
</dbReference>
<keyword evidence="3" id="KW-0324">Glycolysis</keyword>
<organism evidence="7 8">
    <name type="scientific">Achromobacter aloeverae</name>
    <dbReference type="NCBI Taxonomy" id="1750518"/>
    <lineage>
        <taxon>Bacteria</taxon>
        <taxon>Pseudomonadati</taxon>
        <taxon>Pseudomonadota</taxon>
        <taxon>Betaproteobacteria</taxon>
        <taxon>Burkholderiales</taxon>
        <taxon>Alcaligenaceae</taxon>
        <taxon>Achromobacter</taxon>
    </lineage>
</organism>
<feature type="domain" description="HTH rpiR-type" evidence="5">
    <location>
        <begin position="4"/>
        <end position="80"/>
    </location>
</feature>
<dbReference type="InterPro" id="IPR000281">
    <property type="entry name" value="HTH_RpiR"/>
</dbReference>
<dbReference type="GO" id="GO:0006096">
    <property type="term" value="P:glycolytic process"/>
    <property type="evidence" value="ECO:0007669"/>
    <property type="project" value="UniProtKB-KW"/>
</dbReference>
<dbReference type="SUPFAM" id="SSF53697">
    <property type="entry name" value="SIS domain"/>
    <property type="match status" value="1"/>
</dbReference>
<keyword evidence="2" id="KW-0238">DNA-binding</keyword>
<dbReference type="CDD" id="cd05013">
    <property type="entry name" value="SIS_RpiR"/>
    <property type="match status" value="1"/>
</dbReference>
<feature type="domain" description="SIS" evidence="6">
    <location>
        <begin position="129"/>
        <end position="271"/>
    </location>
</feature>
<keyword evidence="4" id="KW-0804">Transcription</keyword>
<dbReference type="RefSeq" id="WP_129151013.1">
    <property type="nucleotide sequence ID" value="NZ_JBHSDO010000014.1"/>
</dbReference>
<dbReference type="GO" id="GO:0097367">
    <property type="term" value="F:carbohydrate derivative binding"/>
    <property type="evidence" value="ECO:0007669"/>
    <property type="project" value="InterPro"/>
</dbReference>
<accession>A0A4Q1HKC2</accession>
<dbReference type="AlphaFoldDB" id="A0A4Q1HKC2"/>
<comment type="caution">
    <text evidence="7">The sequence shown here is derived from an EMBL/GenBank/DDBJ whole genome shotgun (WGS) entry which is preliminary data.</text>
</comment>
<dbReference type="PANTHER" id="PTHR30514:SF18">
    <property type="entry name" value="RPIR-FAMILY TRANSCRIPTIONAL REGULATOR"/>
    <property type="match status" value="1"/>
</dbReference>
<sequence>MDKRGVDELIARHFAGLPPMLQRAARYAVDNPKEIALNSMRAVAGSAGVQASAMHRLARQLGFDGYDAMRDVYRTWLAQGHATFADRASALQRGAGGNDAALIGELLQADARNLDRMNDPDILRALLTARDVLAKARHIYIVGLRSLFPAAFYLNYACGMFRQDTTLLAGMGGIFADELRGARKDDALVVFSYEPYARDTVAAVEYAREKGVRIVSVTDSAVSPVAVKATALIVVENATKSLFPSVVPALSVAQTLAALLVAHGGAASVREVRQSEAQLRQFSVYVTATKAT</sequence>
<dbReference type="InterPro" id="IPR009057">
    <property type="entry name" value="Homeodomain-like_sf"/>
</dbReference>
<dbReference type="Gene3D" id="1.10.10.10">
    <property type="entry name" value="Winged helix-like DNA-binding domain superfamily/Winged helix DNA-binding domain"/>
    <property type="match status" value="1"/>
</dbReference>
<evidence type="ECO:0000256" key="1">
    <source>
        <dbReference type="ARBA" id="ARBA00023015"/>
    </source>
</evidence>
<dbReference type="Pfam" id="PF01380">
    <property type="entry name" value="SIS"/>
    <property type="match status" value="1"/>
</dbReference>
<keyword evidence="1" id="KW-0805">Transcription regulation</keyword>
<evidence type="ECO:0000313" key="8">
    <source>
        <dbReference type="Proteomes" id="UP000290849"/>
    </source>
</evidence>
<evidence type="ECO:0000256" key="3">
    <source>
        <dbReference type="ARBA" id="ARBA00023152"/>
    </source>
</evidence>
<gene>
    <name evidence="7" type="ORF">C7R54_13990</name>
</gene>
<dbReference type="SUPFAM" id="SSF46689">
    <property type="entry name" value="Homeodomain-like"/>
    <property type="match status" value="1"/>
</dbReference>
<dbReference type="InterPro" id="IPR036388">
    <property type="entry name" value="WH-like_DNA-bd_sf"/>
</dbReference>
<dbReference type="PROSITE" id="PS51071">
    <property type="entry name" value="HTH_RPIR"/>
    <property type="match status" value="1"/>
</dbReference>
<reference evidence="7 8" key="1">
    <citation type="journal article" date="2017" name="Int. J. Syst. Evol. Microbiol.">
        <title>Achromobacter aloeverae sp. nov., isolated from the root of Aloe vera (L.) Burm.f.</title>
        <authorList>
            <person name="Kuncharoen N."/>
            <person name="Muramatsu Y."/>
            <person name="Shibata C."/>
            <person name="Kamakura Y."/>
            <person name="Nakagawa Y."/>
            <person name="Tanasupawat S."/>
        </authorList>
    </citation>
    <scope>NUCLEOTIDE SEQUENCE [LARGE SCALE GENOMIC DNA]</scope>
    <source>
        <strain evidence="7 8">AVA-1</strain>
    </source>
</reference>
<evidence type="ECO:0000313" key="7">
    <source>
        <dbReference type="EMBL" id="RXN90584.1"/>
    </source>
</evidence>
<dbReference type="InterPro" id="IPR047640">
    <property type="entry name" value="RpiR-like"/>
</dbReference>
<proteinExistence type="predicted"/>
<name>A0A4Q1HKC2_9BURK</name>
<dbReference type="InterPro" id="IPR001347">
    <property type="entry name" value="SIS_dom"/>
</dbReference>
<evidence type="ECO:0000256" key="2">
    <source>
        <dbReference type="ARBA" id="ARBA00023125"/>
    </source>
</evidence>
<evidence type="ECO:0000259" key="6">
    <source>
        <dbReference type="PROSITE" id="PS51464"/>
    </source>
</evidence>
<evidence type="ECO:0000259" key="5">
    <source>
        <dbReference type="PROSITE" id="PS51071"/>
    </source>
</evidence>
<dbReference type="PANTHER" id="PTHR30514">
    <property type="entry name" value="GLUCOKINASE"/>
    <property type="match status" value="1"/>
</dbReference>
<dbReference type="GO" id="GO:0003700">
    <property type="term" value="F:DNA-binding transcription factor activity"/>
    <property type="evidence" value="ECO:0007669"/>
    <property type="project" value="InterPro"/>
</dbReference>
<dbReference type="Gene3D" id="3.40.50.10490">
    <property type="entry name" value="Glucose-6-phosphate isomerase like protein, domain 1"/>
    <property type="match status" value="1"/>
</dbReference>
<protein>
    <submittedName>
        <fullName evidence="7">MurR/RpiR family transcriptional regulator</fullName>
    </submittedName>
</protein>
<evidence type="ECO:0000256" key="4">
    <source>
        <dbReference type="ARBA" id="ARBA00023163"/>
    </source>
</evidence>
<dbReference type="PROSITE" id="PS51464">
    <property type="entry name" value="SIS"/>
    <property type="match status" value="1"/>
</dbReference>
<dbReference type="EMBL" id="PYAL01000003">
    <property type="protein sequence ID" value="RXN90584.1"/>
    <property type="molecule type" value="Genomic_DNA"/>
</dbReference>
<dbReference type="InterPro" id="IPR035472">
    <property type="entry name" value="RpiR-like_SIS"/>
</dbReference>
<dbReference type="GO" id="GO:0003677">
    <property type="term" value="F:DNA binding"/>
    <property type="evidence" value="ECO:0007669"/>
    <property type="project" value="UniProtKB-KW"/>
</dbReference>
<dbReference type="Proteomes" id="UP000290849">
    <property type="component" value="Unassembled WGS sequence"/>
</dbReference>